<keyword evidence="5" id="KW-1185">Reference proteome</keyword>
<feature type="compositionally biased region" description="Polar residues" evidence="2">
    <location>
        <begin position="709"/>
        <end position="722"/>
    </location>
</feature>
<dbReference type="Proteomes" id="UP000594262">
    <property type="component" value="Unplaced"/>
</dbReference>
<feature type="domain" description="Protein kinase" evidence="3">
    <location>
        <begin position="23"/>
        <end position="312"/>
    </location>
</feature>
<feature type="region of interest" description="Disordered" evidence="2">
    <location>
        <begin position="764"/>
        <end position="815"/>
    </location>
</feature>
<dbReference type="EnsemblMetazoa" id="CLYHEMT016564.1">
    <property type="protein sequence ID" value="CLYHEMP016564.1"/>
    <property type="gene ID" value="CLYHEMG016564"/>
</dbReference>
<dbReference type="InterPro" id="IPR016024">
    <property type="entry name" value="ARM-type_fold"/>
</dbReference>
<accession>A0A7M5X238</accession>
<feature type="compositionally biased region" description="Low complexity" evidence="2">
    <location>
        <begin position="886"/>
        <end position="901"/>
    </location>
</feature>
<dbReference type="InterPro" id="IPR000719">
    <property type="entry name" value="Prot_kinase_dom"/>
</dbReference>
<dbReference type="SMART" id="SM00220">
    <property type="entry name" value="S_TKc"/>
    <property type="match status" value="1"/>
</dbReference>
<dbReference type="OrthoDB" id="79687at2759"/>
<comment type="similarity">
    <text evidence="1">Belongs to the protein kinase superfamily.</text>
</comment>
<feature type="compositionally biased region" description="Low complexity" evidence="2">
    <location>
        <begin position="916"/>
        <end position="937"/>
    </location>
</feature>
<feature type="compositionally biased region" description="Low complexity" evidence="2">
    <location>
        <begin position="831"/>
        <end position="876"/>
    </location>
</feature>
<dbReference type="PANTHER" id="PTHR12984">
    <property type="entry name" value="SCY1-RELATED S/T PROTEIN KINASE-LIKE"/>
    <property type="match status" value="1"/>
</dbReference>
<dbReference type="InterPro" id="IPR051177">
    <property type="entry name" value="CIK-Related_Protein"/>
</dbReference>
<dbReference type="PROSITE" id="PS50011">
    <property type="entry name" value="PROTEIN_KINASE_DOM"/>
    <property type="match status" value="1"/>
</dbReference>
<dbReference type="GO" id="GO:0005524">
    <property type="term" value="F:ATP binding"/>
    <property type="evidence" value="ECO:0007669"/>
    <property type="project" value="InterPro"/>
</dbReference>
<evidence type="ECO:0000256" key="1">
    <source>
        <dbReference type="ARBA" id="ARBA00038349"/>
    </source>
</evidence>
<feature type="compositionally biased region" description="Low complexity" evidence="2">
    <location>
        <begin position="787"/>
        <end position="797"/>
    </location>
</feature>
<feature type="region of interest" description="Disordered" evidence="2">
    <location>
        <begin position="668"/>
        <end position="722"/>
    </location>
</feature>
<dbReference type="InterPro" id="IPR011989">
    <property type="entry name" value="ARM-like"/>
</dbReference>
<dbReference type="RefSeq" id="XP_066927614.1">
    <property type="nucleotide sequence ID" value="XM_067071513.1"/>
</dbReference>
<sequence length="937" mass="105086">MELFGSLKNAVLGNPVLREFTIGTQVASFGPGLLWKIFDGKKKSTGQEVSVFIFEKSQIEKYGRRDKEEILDKMKRGPQQLIKLRHPRILTVQHPLEESRDSLAFATEPLFSSLSNAFEKHENFPSGMPPHLKGFEMYAVEKVYGLLQIAEGLSFLHNDANMSEGNLTPDNIIITKGGQWKLAGFHFSLSKSNPGTRSEYTTKIAPVARQDLNYLSPEWIFSQAGALDFDLSKTDMFSFGCLVSAVYNQLKTPFDAGDNIAMYKKCTEQLSRLGSDYLKNVPLAVRDHVSLLLNASGDVRPDAGSTLTHPFFDDVAAMTLKYLDSLVQRDDVTKSQFFKNLHHVLDKLPLRVLHQRVLPPLFLEFPNHMMLPFVLPNVFAVAEKSSKDEYMNIIFPELKKVFSVVKPIQVLLIFMQKMELMLKLTDKDNVKNHVLPLVHKAFESNNDQIQELVLTIIPGFVHMIDYSSLKNQIIPRLRGLITRTNSLRIRVNALVCVGKLVDQMDKFLLVDEIFPMFQKIPSREPAVLMAMLGIYKQTLVQSKISLEKDYLATRVLPFLIPLSIEPTLNASQFNNFMSVIRQMFDRVEQEHRTKLEQLQKLQDEQKSSLDFVRAATKEEDSTKSADENMMHKVNDLVIGTSSNSSQSNQKSIGSNSEFAEMFGLSDRPSTTSLLSDQPVRTTSQTSIKPDVSAFDSLSSQSPSMTSSSVKNQSGASTNQQQFQISQNPEVYKGPISEPVQGPPSFRIPPNMAVIDSMYNSQLSTMNTSSCNNKTPMGGMQQQRPTMNTGTSNTGSNSRQQQTSFGNSNFSSHQFNLNSNQQSNMFQNQANQPNSMFQNQSNQPNSMFQNQSNQPNSMFQNQSNQNNSMFQNQSNQMLPSQGGMGMGMNQMNGNRNNAMNSGILQPMNSGGMLQPMNTSQTQQNQSNLANNDLDGLLL</sequence>
<protein>
    <recommendedName>
        <fullName evidence="3">Protein kinase domain-containing protein</fullName>
    </recommendedName>
</protein>
<dbReference type="SUPFAM" id="SSF56112">
    <property type="entry name" value="Protein kinase-like (PK-like)"/>
    <property type="match status" value="1"/>
</dbReference>
<feature type="compositionally biased region" description="Low complexity" evidence="2">
    <location>
        <begin position="806"/>
        <end position="815"/>
    </location>
</feature>
<feature type="compositionally biased region" description="Low complexity" evidence="2">
    <location>
        <begin position="696"/>
        <end position="708"/>
    </location>
</feature>
<evidence type="ECO:0000313" key="4">
    <source>
        <dbReference type="EnsemblMetazoa" id="CLYHEMP016564.1"/>
    </source>
</evidence>
<evidence type="ECO:0000313" key="5">
    <source>
        <dbReference type="Proteomes" id="UP000594262"/>
    </source>
</evidence>
<feature type="region of interest" description="Disordered" evidence="2">
    <location>
        <begin position="831"/>
        <end position="937"/>
    </location>
</feature>
<evidence type="ECO:0000259" key="3">
    <source>
        <dbReference type="PROSITE" id="PS50011"/>
    </source>
</evidence>
<dbReference type="GeneID" id="136815071"/>
<reference evidence="4" key="1">
    <citation type="submission" date="2021-01" db="UniProtKB">
        <authorList>
            <consortium name="EnsemblMetazoa"/>
        </authorList>
    </citation>
    <scope>IDENTIFICATION</scope>
</reference>
<feature type="compositionally biased region" description="Polar residues" evidence="2">
    <location>
        <begin position="764"/>
        <end position="786"/>
    </location>
</feature>
<proteinExistence type="inferred from homology"/>
<name>A0A7M5X238_9CNID</name>
<dbReference type="CDD" id="cd14011">
    <property type="entry name" value="PK_SCY1_like"/>
    <property type="match status" value="1"/>
</dbReference>
<dbReference type="Gene3D" id="3.30.200.20">
    <property type="entry name" value="Phosphorylase Kinase, domain 1"/>
    <property type="match status" value="1"/>
</dbReference>
<dbReference type="AlphaFoldDB" id="A0A7M5X238"/>
<dbReference type="Gene3D" id="1.10.510.10">
    <property type="entry name" value="Transferase(Phosphotransferase) domain 1"/>
    <property type="match status" value="1"/>
</dbReference>
<dbReference type="Pfam" id="PF00069">
    <property type="entry name" value="Pkinase"/>
    <property type="match status" value="1"/>
</dbReference>
<evidence type="ECO:0000256" key="2">
    <source>
        <dbReference type="SAM" id="MobiDB-lite"/>
    </source>
</evidence>
<dbReference type="Gene3D" id="1.25.10.10">
    <property type="entry name" value="Leucine-rich Repeat Variant"/>
    <property type="match status" value="1"/>
</dbReference>
<feature type="compositionally biased region" description="Polar residues" evidence="2">
    <location>
        <begin position="668"/>
        <end position="687"/>
    </location>
</feature>
<organism evidence="4 5">
    <name type="scientific">Clytia hemisphaerica</name>
    <dbReference type="NCBI Taxonomy" id="252671"/>
    <lineage>
        <taxon>Eukaryota</taxon>
        <taxon>Metazoa</taxon>
        <taxon>Cnidaria</taxon>
        <taxon>Hydrozoa</taxon>
        <taxon>Hydroidolina</taxon>
        <taxon>Leptothecata</taxon>
        <taxon>Obeliida</taxon>
        <taxon>Clytiidae</taxon>
        <taxon>Clytia</taxon>
    </lineage>
</organism>
<dbReference type="FunFam" id="3.30.200.20:FF:000179">
    <property type="entry name" value="SCY1 like pseudokinase 2"/>
    <property type="match status" value="1"/>
</dbReference>
<dbReference type="SUPFAM" id="SSF48371">
    <property type="entry name" value="ARM repeat"/>
    <property type="match status" value="1"/>
</dbReference>
<dbReference type="InterPro" id="IPR011009">
    <property type="entry name" value="Kinase-like_dom_sf"/>
</dbReference>
<dbReference type="PANTHER" id="PTHR12984:SF6">
    <property type="entry name" value="SCY1-LIKE PROTEIN 2"/>
    <property type="match status" value="1"/>
</dbReference>
<dbReference type="GO" id="GO:0004672">
    <property type="term" value="F:protein kinase activity"/>
    <property type="evidence" value="ECO:0007669"/>
    <property type="project" value="InterPro"/>
</dbReference>